<dbReference type="RefSeq" id="WP_381195426.1">
    <property type="nucleotide sequence ID" value="NZ_JBHSFE010000011.1"/>
</dbReference>
<organism evidence="1 2">
    <name type="scientific">Streptomyces maoxianensis</name>
    <dbReference type="NCBI Taxonomy" id="1459942"/>
    <lineage>
        <taxon>Bacteria</taxon>
        <taxon>Bacillati</taxon>
        <taxon>Actinomycetota</taxon>
        <taxon>Actinomycetes</taxon>
        <taxon>Kitasatosporales</taxon>
        <taxon>Streptomycetaceae</taxon>
        <taxon>Streptomyces</taxon>
    </lineage>
</organism>
<dbReference type="Proteomes" id="UP001595993">
    <property type="component" value="Unassembled WGS sequence"/>
</dbReference>
<protein>
    <submittedName>
        <fullName evidence="1">Uncharacterized protein</fullName>
    </submittedName>
</protein>
<name>A0ABV9G469_9ACTN</name>
<evidence type="ECO:0000313" key="1">
    <source>
        <dbReference type="EMBL" id="MFC4609096.1"/>
    </source>
</evidence>
<reference evidence="2" key="1">
    <citation type="journal article" date="2019" name="Int. J. Syst. Evol. Microbiol.">
        <title>The Global Catalogue of Microorganisms (GCM) 10K type strain sequencing project: providing services to taxonomists for standard genome sequencing and annotation.</title>
        <authorList>
            <consortium name="The Broad Institute Genomics Platform"/>
            <consortium name="The Broad Institute Genome Sequencing Center for Infectious Disease"/>
            <person name="Wu L."/>
            <person name="Ma J."/>
        </authorList>
    </citation>
    <scope>NUCLEOTIDE SEQUENCE [LARGE SCALE GENOMIC DNA]</scope>
    <source>
        <strain evidence="2">CGMCC 4.7139</strain>
    </source>
</reference>
<dbReference type="EMBL" id="JBHSFE010000011">
    <property type="protein sequence ID" value="MFC4609096.1"/>
    <property type="molecule type" value="Genomic_DNA"/>
</dbReference>
<accession>A0ABV9G469</accession>
<gene>
    <name evidence="1" type="ORF">ACFO9E_14915</name>
</gene>
<proteinExistence type="predicted"/>
<sequence>MPKETQERDDWRDNTHLNAWLTERKESFPAWAAEADGGWDFSLASLAQLVNLVLGVYRSYEEMQDAAQKADPFLAGAVWYLGEVQIRSSGAAWHCRPEPDHTPLQVGDPFIRMPEDPEHECDDECDEYDDDHYVPSATPFDQLARLLLLGPDHRLQDDLLTGP</sequence>
<evidence type="ECO:0000313" key="2">
    <source>
        <dbReference type="Proteomes" id="UP001595993"/>
    </source>
</evidence>
<keyword evidence="2" id="KW-1185">Reference proteome</keyword>
<comment type="caution">
    <text evidence="1">The sequence shown here is derived from an EMBL/GenBank/DDBJ whole genome shotgun (WGS) entry which is preliminary data.</text>
</comment>